<dbReference type="SUPFAM" id="SSF54686">
    <property type="entry name" value="Ribosomal protein L16p/L10e"/>
    <property type="match status" value="1"/>
</dbReference>
<dbReference type="PRINTS" id="PR00060">
    <property type="entry name" value="RIBOSOMALL16"/>
</dbReference>
<dbReference type="PROSITE" id="PS00701">
    <property type="entry name" value="RIBOSOMAL_L16_2"/>
    <property type="match status" value="1"/>
</dbReference>
<evidence type="ECO:0000256" key="2">
    <source>
        <dbReference type="ARBA" id="ARBA00022980"/>
    </source>
</evidence>
<evidence type="ECO:0000313" key="6">
    <source>
        <dbReference type="Proteomes" id="UP000193067"/>
    </source>
</evidence>
<dbReference type="AlphaFoldDB" id="A0A1Y2J313"/>
<dbReference type="Proteomes" id="UP000193067">
    <property type="component" value="Unassembled WGS sequence"/>
</dbReference>
<dbReference type="STRING" id="1353009.A0A1Y2J313"/>
<dbReference type="CDD" id="cd01433">
    <property type="entry name" value="Ribosomal_L16_L10e"/>
    <property type="match status" value="1"/>
</dbReference>
<dbReference type="InterPro" id="IPR016180">
    <property type="entry name" value="Ribosomal_uL16_dom"/>
</dbReference>
<dbReference type="InterPro" id="IPR047873">
    <property type="entry name" value="Ribosomal_uL16"/>
</dbReference>
<dbReference type="EMBL" id="KZ084087">
    <property type="protein sequence ID" value="OSD07800.1"/>
    <property type="molecule type" value="Genomic_DNA"/>
</dbReference>
<accession>A0A1Y2J313</accession>
<sequence length="210" mass="22883">MFSLSSARSLLAACRRPSTWPSSVGPAALSSPALVFARGRHQLAPRSVKFLKRHKGVLPVPIGGSTKGTTLAFGEWGIRVKGNGMRITAKQLKSADEALKRKLKPIKGAKVYMRVFPDIPVCIKGNETRMGKGKGSFEFWATRVAPGRVIFEIGGAPIREELAREALRLACDKLPTIMEFIDRKAPPRLGNMLVMPELPADVNPEQTVSP</sequence>
<gene>
    <name evidence="5" type="ORF">PYCCODRAFT_1430001</name>
</gene>
<dbReference type="InterPro" id="IPR020798">
    <property type="entry name" value="Ribosomal_uL16_CS"/>
</dbReference>
<keyword evidence="3 4" id="KW-0687">Ribonucleoprotein</keyword>
<dbReference type="NCBIfam" id="TIGR01164">
    <property type="entry name" value="rplP_bact"/>
    <property type="match status" value="1"/>
</dbReference>
<evidence type="ECO:0000313" key="5">
    <source>
        <dbReference type="EMBL" id="OSD07800.1"/>
    </source>
</evidence>
<evidence type="ECO:0000256" key="3">
    <source>
        <dbReference type="ARBA" id="ARBA00023274"/>
    </source>
</evidence>
<dbReference type="GO" id="GO:0019843">
    <property type="term" value="F:rRNA binding"/>
    <property type="evidence" value="ECO:0007669"/>
    <property type="project" value="InterPro"/>
</dbReference>
<comment type="similarity">
    <text evidence="1 4">Belongs to the universal ribosomal protein uL16 family.</text>
</comment>
<evidence type="ECO:0000256" key="4">
    <source>
        <dbReference type="RuleBase" id="RU004413"/>
    </source>
</evidence>
<keyword evidence="2 4" id="KW-0689">Ribosomal protein</keyword>
<dbReference type="GO" id="GO:0005762">
    <property type="term" value="C:mitochondrial large ribosomal subunit"/>
    <property type="evidence" value="ECO:0007669"/>
    <property type="project" value="TreeGrafter"/>
</dbReference>
<name>A0A1Y2J313_TRAC3</name>
<dbReference type="InterPro" id="IPR036920">
    <property type="entry name" value="Ribosomal_uL16_sf"/>
</dbReference>
<dbReference type="InterPro" id="IPR000114">
    <property type="entry name" value="Ribosomal_uL16_bact-type"/>
</dbReference>
<dbReference type="GO" id="GO:0032543">
    <property type="term" value="P:mitochondrial translation"/>
    <property type="evidence" value="ECO:0007669"/>
    <property type="project" value="TreeGrafter"/>
</dbReference>
<dbReference type="OrthoDB" id="268521at2759"/>
<evidence type="ECO:0000256" key="1">
    <source>
        <dbReference type="ARBA" id="ARBA00008931"/>
    </source>
</evidence>
<dbReference type="PANTHER" id="PTHR12220:SF13">
    <property type="entry name" value="LARGE RIBOSOMAL SUBUNIT PROTEIN UL16M"/>
    <property type="match status" value="1"/>
</dbReference>
<reference evidence="5 6" key="1">
    <citation type="journal article" date="2015" name="Biotechnol. Biofuels">
        <title>Enhanced degradation of softwood versus hardwood by the white-rot fungus Pycnoporus coccineus.</title>
        <authorList>
            <person name="Couturier M."/>
            <person name="Navarro D."/>
            <person name="Chevret D."/>
            <person name="Henrissat B."/>
            <person name="Piumi F."/>
            <person name="Ruiz-Duenas F.J."/>
            <person name="Martinez A.T."/>
            <person name="Grigoriev I.V."/>
            <person name="Riley R."/>
            <person name="Lipzen A."/>
            <person name="Berrin J.G."/>
            <person name="Master E.R."/>
            <person name="Rosso M.N."/>
        </authorList>
    </citation>
    <scope>NUCLEOTIDE SEQUENCE [LARGE SCALE GENOMIC DNA]</scope>
    <source>
        <strain evidence="5 6">BRFM310</strain>
    </source>
</reference>
<protein>
    <submittedName>
        <fullName evidence="5">Mitochondrial ribosomal protein L16</fullName>
    </submittedName>
</protein>
<keyword evidence="6" id="KW-1185">Reference proteome</keyword>
<organism evidence="5 6">
    <name type="scientific">Trametes coccinea (strain BRFM310)</name>
    <name type="common">Pycnoporus coccineus</name>
    <dbReference type="NCBI Taxonomy" id="1353009"/>
    <lineage>
        <taxon>Eukaryota</taxon>
        <taxon>Fungi</taxon>
        <taxon>Dikarya</taxon>
        <taxon>Basidiomycota</taxon>
        <taxon>Agaricomycotina</taxon>
        <taxon>Agaricomycetes</taxon>
        <taxon>Polyporales</taxon>
        <taxon>Polyporaceae</taxon>
        <taxon>Trametes</taxon>
    </lineage>
</organism>
<proteinExistence type="inferred from homology"/>
<dbReference type="PANTHER" id="PTHR12220">
    <property type="entry name" value="50S/60S RIBOSOMAL PROTEIN L16"/>
    <property type="match status" value="1"/>
</dbReference>
<dbReference type="Pfam" id="PF00252">
    <property type="entry name" value="Ribosomal_L16"/>
    <property type="match status" value="1"/>
</dbReference>
<dbReference type="GO" id="GO:0003735">
    <property type="term" value="F:structural constituent of ribosome"/>
    <property type="evidence" value="ECO:0007669"/>
    <property type="project" value="InterPro"/>
</dbReference>
<dbReference type="Gene3D" id="3.90.1170.10">
    <property type="entry name" value="Ribosomal protein L10e/L16"/>
    <property type="match status" value="1"/>
</dbReference>